<dbReference type="Gene3D" id="2.120.10.80">
    <property type="entry name" value="Kelch-type beta propeller"/>
    <property type="match status" value="1"/>
</dbReference>
<dbReference type="Proteomes" id="UP000265618">
    <property type="component" value="Unassembled WGS sequence"/>
</dbReference>
<dbReference type="OrthoDB" id="9973021at2759"/>
<gene>
    <name evidence="1" type="ORF">KIPB_009468</name>
</gene>
<dbReference type="AlphaFoldDB" id="A0A9K3GM53"/>
<evidence type="ECO:0000313" key="1">
    <source>
        <dbReference type="EMBL" id="GIQ87431.1"/>
    </source>
</evidence>
<dbReference type="SUPFAM" id="SSF117281">
    <property type="entry name" value="Kelch motif"/>
    <property type="match status" value="1"/>
</dbReference>
<keyword evidence="2" id="KW-1185">Reference proteome</keyword>
<accession>A0A9K3GM53</accession>
<comment type="caution">
    <text evidence="1">The sequence shown here is derived from an EMBL/GenBank/DDBJ whole genome shotgun (WGS) entry which is preliminary data.</text>
</comment>
<organism evidence="1 2">
    <name type="scientific">Kipferlia bialata</name>
    <dbReference type="NCBI Taxonomy" id="797122"/>
    <lineage>
        <taxon>Eukaryota</taxon>
        <taxon>Metamonada</taxon>
        <taxon>Carpediemonas-like organisms</taxon>
        <taxon>Kipferlia</taxon>
    </lineage>
</organism>
<dbReference type="EMBL" id="BDIP01003225">
    <property type="protein sequence ID" value="GIQ87431.1"/>
    <property type="molecule type" value="Genomic_DNA"/>
</dbReference>
<protein>
    <submittedName>
        <fullName evidence="1">Uncharacterized protein</fullName>
    </submittedName>
</protein>
<dbReference type="InterPro" id="IPR015915">
    <property type="entry name" value="Kelch-typ_b-propeller"/>
</dbReference>
<evidence type="ECO:0000313" key="2">
    <source>
        <dbReference type="Proteomes" id="UP000265618"/>
    </source>
</evidence>
<reference evidence="1 2" key="1">
    <citation type="journal article" date="2018" name="PLoS ONE">
        <title>The draft genome of Kipferlia bialata reveals reductive genome evolution in fornicate parasites.</title>
        <authorList>
            <person name="Tanifuji G."/>
            <person name="Takabayashi S."/>
            <person name="Kume K."/>
            <person name="Takagi M."/>
            <person name="Nakayama T."/>
            <person name="Kamikawa R."/>
            <person name="Inagaki Y."/>
            <person name="Hashimoto T."/>
        </authorList>
    </citation>
    <scope>NUCLEOTIDE SEQUENCE [LARGE SCALE GENOMIC DNA]</scope>
    <source>
        <strain evidence="1">NY0173</strain>
    </source>
</reference>
<proteinExistence type="predicted"/>
<name>A0A9K3GM53_9EUKA</name>
<sequence length="350" mass="39266">MSQPMEGNANPTHGDTSVASHAYELFQKAQAERSRYDALLVDYKYNLGLLQERDVELNEMQRTVAALTQEVTAASPVEQWAILSLTRRGTVKTQSIAGPPNPYGVFGMQLYRVGEVVVAYGGSVSSEGHRGKVLTKEPVWYMAVYLIDTDEWQTVPYMDGYCPGPRRFPRVFSVGDTLVVAAGWGKEKTSLQDTWLWSLETSLWRQVGDCPAGLHNTGATHGTSHHIYTGYTHYVYSGTNRQWCEERGDVQNGIFPNSILHTSLYGECQLLATRMSVGGKRRRRAVPILRDNVSLERVALEYLPLNHCQYRSLDHAKAVWFGNCTLLVVASEMVLLVEVDPSLLRPYVLF</sequence>